<keyword evidence="4" id="KW-0808">Transferase</keyword>
<dbReference type="Ensembl" id="ENSCINT00000012522.3">
    <property type="protein sequence ID" value="ENSCINP00000012522.3"/>
    <property type="gene ID" value="ENSCING00000006058.3"/>
</dbReference>
<evidence type="ECO:0000256" key="7">
    <source>
        <dbReference type="ARBA" id="ARBA00022989"/>
    </source>
</evidence>
<evidence type="ECO:0000256" key="10">
    <source>
        <dbReference type="RuleBase" id="RU363063"/>
    </source>
</evidence>
<dbReference type="AlphaFoldDB" id="F6ZZ57"/>
<keyword evidence="12" id="KW-1185">Reference proteome</keyword>
<dbReference type="STRING" id="7719.ENSCINP00000012522"/>
<proteinExistence type="inferred from homology"/>
<dbReference type="RefSeq" id="XP_026694411.1">
    <property type="nucleotide sequence ID" value="XM_026838610.1"/>
</dbReference>
<evidence type="ECO:0000313" key="12">
    <source>
        <dbReference type="Proteomes" id="UP000008144"/>
    </source>
</evidence>
<evidence type="ECO:0000256" key="6">
    <source>
        <dbReference type="ARBA" id="ARBA00022968"/>
    </source>
</evidence>
<evidence type="ECO:0000256" key="2">
    <source>
        <dbReference type="ARBA" id="ARBA00008661"/>
    </source>
</evidence>
<keyword evidence="5 10" id="KW-0812">Transmembrane</keyword>
<dbReference type="PANTHER" id="PTHR11214">
    <property type="entry name" value="BETA-1,3-N-ACETYLGLUCOSAMINYLTRANSFERASE"/>
    <property type="match status" value="1"/>
</dbReference>
<dbReference type="PANTHER" id="PTHR11214:SF283">
    <property type="entry name" value="N-ACETYLLACTOSAMINIDE BETA-1,3-N-ACETYLGLUCOSAMINYLTRANSFERASE 4-LIKE"/>
    <property type="match status" value="1"/>
</dbReference>
<comment type="subcellular location">
    <subcellularLocation>
        <location evidence="1 10">Golgi apparatus membrane</location>
        <topology evidence="1 10">Single-pass type II membrane protein</topology>
    </subcellularLocation>
</comment>
<dbReference type="EC" id="2.4.1.-" evidence="10"/>
<name>F6ZZ57_CIOIN</name>
<keyword evidence="8 10" id="KW-0333">Golgi apparatus</keyword>
<dbReference type="GeneID" id="100186990"/>
<comment type="similarity">
    <text evidence="2 10">Belongs to the glycosyltransferase 31 family.</text>
</comment>
<keyword evidence="3 10" id="KW-0328">Glycosyltransferase</keyword>
<dbReference type="HOGENOM" id="CLU_036849_4_0_1"/>
<dbReference type="Proteomes" id="UP000008144">
    <property type="component" value="Unassembled WGS sequence"/>
</dbReference>
<dbReference type="RefSeq" id="XP_026694410.1">
    <property type="nucleotide sequence ID" value="XM_026838609.1"/>
</dbReference>
<dbReference type="GO" id="GO:0006493">
    <property type="term" value="P:protein O-linked glycosylation"/>
    <property type="evidence" value="ECO:0000318"/>
    <property type="project" value="GO_Central"/>
</dbReference>
<gene>
    <name evidence="11" type="primary">LOC100186990</name>
</gene>
<dbReference type="GO" id="GO:0000139">
    <property type="term" value="C:Golgi membrane"/>
    <property type="evidence" value="ECO:0000318"/>
    <property type="project" value="GO_Central"/>
</dbReference>
<dbReference type="InterPro" id="IPR002659">
    <property type="entry name" value="Glyco_trans_31"/>
</dbReference>
<organism evidence="11 12">
    <name type="scientific">Ciona intestinalis</name>
    <name type="common">Transparent sea squirt</name>
    <name type="synonym">Ascidia intestinalis</name>
    <dbReference type="NCBI Taxonomy" id="7719"/>
    <lineage>
        <taxon>Eukaryota</taxon>
        <taxon>Metazoa</taxon>
        <taxon>Chordata</taxon>
        <taxon>Tunicata</taxon>
        <taxon>Ascidiacea</taxon>
        <taxon>Phlebobranchia</taxon>
        <taxon>Cionidae</taxon>
        <taxon>Ciona</taxon>
    </lineage>
</organism>
<reference evidence="12" key="1">
    <citation type="journal article" date="2002" name="Science">
        <title>The draft genome of Ciona intestinalis: insights into chordate and vertebrate origins.</title>
        <authorList>
            <person name="Dehal P."/>
            <person name="Satou Y."/>
            <person name="Campbell R.K."/>
            <person name="Chapman J."/>
            <person name="Degnan B."/>
            <person name="De Tomaso A."/>
            <person name="Davidson B."/>
            <person name="Di Gregorio A."/>
            <person name="Gelpke M."/>
            <person name="Goodstein D.M."/>
            <person name="Harafuji N."/>
            <person name="Hastings K.E."/>
            <person name="Ho I."/>
            <person name="Hotta K."/>
            <person name="Huang W."/>
            <person name="Kawashima T."/>
            <person name="Lemaire P."/>
            <person name="Martinez D."/>
            <person name="Meinertzhagen I.A."/>
            <person name="Necula S."/>
            <person name="Nonaka M."/>
            <person name="Putnam N."/>
            <person name="Rash S."/>
            <person name="Saiga H."/>
            <person name="Satake M."/>
            <person name="Terry A."/>
            <person name="Yamada L."/>
            <person name="Wang H.G."/>
            <person name="Awazu S."/>
            <person name="Azumi K."/>
            <person name="Boore J."/>
            <person name="Branno M."/>
            <person name="Chin-Bow S."/>
            <person name="DeSantis R."/>
            <person name="Doyle S."/>
            <person name="Francino P."/>
            <person name="Keys D.N."/>
            <person name="Haga S."/>
            <person name="Hayashi H."/>
            <person name="Hino K."/>
            <person name="Imai K.S."/>
            <person name="Inaba K."/>
            <person name="Kano S."/>
            <person name="Kobayashi K."/>
            <person name="Kobayashi M."/>
            <person name="Lee B.I."/>
            <person name="Makabe K.W."/>
            <person name="Manohar C."/>
            <person name="Matassi G."/>
            <person name="Medina M."/>
            <person name="Mochizuki Y."/>
            <person name="Mount S."/>
            <person name="Morishita T."/>
            <person name="Miura S."/>
            <person name="Nakayama A."/>
            <person name="Nishizaka S."/>
            <person name="Nomoto H."/>
            <person name="Ohta F."/>
            <person name="Oishi K."/>
            <person name="Rigoutsos I."/>
            <person name="Sano M."/>
            <person name="Sasaki A."/>
            <person name="Sasakura Y."/>
            <person name="Shoguchi E."/>
            <person name="Shin-i T."/>
            <person name="Spagnuolo A."/>
            <person name="Stainier D."/>
            <person name="Suzuki M.M."/>
            <person name="Tassy O."/>
            <person name="Takatori N."/>
            <person name="Tokuoka M."/>
            <person name="Yagi K."/>
            <person name="Yoshizaki F."/>
            <person name="Wada S."/>
            <person name="Zhang C."/>
            <person name="Hyatt P.D."/>
            <person name="Larimer F."/>
            <person name="Detter C."/>
            <person name="Doggett N."/>
            <person name="Glavina T."/>
            <person name="Hawkins T."/>
            <person name="Richardson P."/>
            <person name="Lucas S."/>
            <person name="Kohara Y."/>
            <person name="Levine M."/>
            <person name="Satoh N."/>
            <person name="Rokhsar D.S."/>
        </authorList>
    </citation>
    <scope>NUCLEOTIDE SEQUENCE [LARGE SCALE GENOMIC DNA]</scope>
</reference>
<reference evidence="11" key="3">
    <citation type="submission" date="2025-09" db="UniProtKB">
        <authorList>
            <consortium name="Ensembl"/>
        </authorList>
    </citation>
    <scope>IDENTIFICATION</scope>
</reference>
<dbReference type="Pfam" id="PF01762">
    <property type="entry name" value="Galactosyl_T"/>
    <property type="match status" value="1"/>
</dbReference>
<evidence type="ECO:0000256" key="8">
    <source>
        <dbReference type="ARBA" id="ARBA00023034"/>
    </source>
</evidence>
<evidence type="ECO:0000313" key="11">
    <source>
        <dbReference type="Ensembl" id="ENSCINP00000012522.3"/>
    </source>
</evidence>
<reference evidence="11" key="2">
    <citation type="submission" date="2025-08" db="UniProtKB">
        <authorList>
            <consortium name="Ensembl"/>
        </authorList>
    </citation>
    <scope>IDENTIFICATION</scope>
</reference>
<keyword evidence="7 10" id="KW-1133">Transmembrane helix</keyword>
<protein>
    <recommendedName>
        <fullName evidence="10">Hexosyltransferase</fullName>
        <ecNumber evidence="10">2.4.1.-</ecNumber>
    </recommendedName>
</protein>
<keyword evidence="6 10" id="KW-0735">Signal-anchor</keyword>
<dbReference type="GO" id="GO:0016757">
    <property type="term" value="F:glycosyltransferase activity"/>
    <property type="evidence" value="ECO:0000318"/>
    <property type="project" value="GO_Central"/>
</dbReference>
<evidence type="ECO:0000256" key="9">
    <source>
        <dbReference type="ARBA" id="ARBA00023136"/>
    </source>
</evidence>
<dbReference type="GO" id="GO:0016758">
    <property type="term" value="F:hexosyltransferase activity"/>
    <property type="evidence" value="ECO:0007669"/>
    <property type="project" value="InterPro"/>
</dbReference>
<sequence length="423" mass="48829">MYLFRKSRRFIHVNKSVLLAVAGLVAFWYVIYQHKEKTAPSVIQPRPKDLPLARLVLNSKQQQDNQRDKKCAELRQLVHASESKIIAGRYMEQMKIPRDRAFFSITPWAVENDVQGKACKTEKESVLWSMVSLVKSSLGHRDRREAIRKTWGSVKVLNKVRFEVVFIVGLTNGNASLQNQLEEEGRLNGDLLQFNLNDTAESVPEKVLAGMQWASMNMPPESLYNSMDDDVMLNLPKLVEYFNDLMRPGNNNASGKRPCSEDLPLVCMYSYQPKDKPARDPKSKWYMPLELFPNETWPTYCRGGLYTAPVKMVTKLYEASRKTDHLYLDDVWITGFMRRKLGKGDWNIMPAPRSERVDEKLMEEATIIAPVDEALMQHLWGNINFKTVDVPSRIFQVWETWKKALTLHEVCETPNRTRTNAAN</sequence>
<feature type="transmembrane region" description="Helical" evidence="10">
    <location>
        <begin position="12"/>
        <end position="31"/>
    </location>
</feature>
<accession>F6ZZ57</accession>
<evidence type="ECO:0000256" key="4">
    <source>
        <dbReference type="ARBA" id="ARBA00022679"/>
    </source>
</evidence>
<evidence type="ECO:0000256" key="1">
    <source>
        <dbReference type="ARBA" id="ARBA00004323"/>
    </source>
</evidence>
<evidence type="ECO:0000256" key="5">
    <source>
        <dbReference type="ARBA" id="ARBA00022692"/>
    </source>
</evidence>
<evidence type="ECO:0000256" key="3">
    <source>
        <dbReference type="ARBA" id="ARBA00022676"/>
    </source>
</evidence>
<keyword evidence="9 10" id="KW-0472">Membrane</keyword>
<dbReference type="InParanoid" id="F6ZZ57"/>
<dbReference type="GeneTree" id="ENSGT00940000163442"/>